<gene>
    <name evidence="2" type="ORF">EDM56_24325</name>
</gene>
<feature type="transmembrane region" description="Helical" evidence="1">
    <location>
        <begin position="44"/>
        <end position="69"/>
    </location>
</feature>
<feature type="transmembrane region" description="Helical" evidence="1">
    <location>
        <begin position="76"/>
        <end position="95"/>
    </location>
</feature>
<keyword evidence="1" id="KW-0472">Membrane</keyword>
<feature type="transmembrane region" description="Helical" evidence="1">
    <location>
        <begin position="12"/>
        <end position="32"/>
    </location>
</feature>
<keyword evidence="3" id="KW-1185">Reference proteome</keyword>
<dbReference type="Proteomes" id="UP000271031">
    <property type="component" value="Unassembled WGS sequence"/>
</dbReference>
<accession>A0A3M8D479</accession>
<dbReference type="RefSeq" id="WP_122920529.1">
    <property type="nucleotide sequence ID" value="NZ_RHHQ01000021.1"/>
</dbReference>
<comment type="caution">
    <text evidence="2">The sequence shown here is derived from an EMBL/GenBank/DDBJ whole genome shotgun (WGS) entry which is preliminary data.</text>
</comment>
<protein>
    <submittedName>
        <fullName evidence="2">Uncharacterized protein</fullName>
    </submittedName>
</protein>
<proteinExistence type="predicted"/>
<evidence type="ECO:0000313" key="3">
    <source>
        <dbReference type="Proteomes" id="UP000271031"/>
    </source>
</evidence>
<name>A0A3M8D479_9BACL</name>
<evidence type="ECO:0000313" key="2">
    <source>
        <dbReference type="EMBL" id="RNB81995.1"/>
    </source>
</evidence>
<sequence>MNRSSKRIVLAIVWYLFLSLVGYWFIGVYQIIPLQSGFETREEVIATLVTHILFADYAFSCYFLGWFLLCRKDDSLKVFVYTLATILVVSMYIVAMKVSTQTG</sequence>
<evidence type="ECO:0000256" key="1">
    <source>
        <dbReference type="SAM" id="Phobius"/>
    </source>
</evidence>
<dbReference type="AlphaFoldDB" id="A0A3M8D479"/>
<dbReference type="EMBL" id="RHHQ01000021">
    <property type="protein sequence ID" value="RNB81995.1"/>
    <property type="molecule type" value="Genomic_DNA"/>
</dbReference>
<keyword evidence="1" id="KW-0812">Transmembrane</keyword>
<keyword evidence="1" id="KW-1133">Transmembrane helix</keyword>
<reference evidence="2 3" key="1">
    <citation type="submission" date="2018-10" db="EMBL/GenBank/DDBJ databases">
        <title>Phylogenomics of Brevibacillus.</title>
        <authorList>
            <person name="Dunlap C."/>
        </authorList>
    </citation>
    <scope>NUCLEOTIDE SEQUENCE [LARGE SCALE GENOMIC DNA]</scope>
    <source>
        <strain evidence="2 3">JCM 15716</strain>
    </source>
</reference>
<organism evidence="2 3">
    <name type="scientific">Brevibacillus fluminis</name>
    <dbReference type="NCBI Taxonomy" id="511487"/>
    <lineage>
        <taxon>Bacteria</taxon>
        <taxon>Bacillati</taxon>
        <taxon>Bacillota</taxon>
        <taxon>Bacilli</taxon>
        <taxon>Bacillales</taxon>
        <taxon>Paenibacillaceae</taxon>
        <taxon>Brevibacillus</taxon>
    </lineage>
</organism>